<dbReference type="SUPFAM" id="SSF57196">
    <property type="entry name" value="EGF/Laminin"/>
    <property type="match status" value="1"/>
</dbReference>
<dbReference type="FunFam" id="2.120.10.30:FF:000008">
    <property type="entry name" value="Low-density lipoprotein receptor-related protein 4"/>
    <property type="match status" value="1"/>
</dbReference>
<dbReference type="Pfam" id="PF00058">
    <property type="entry name" value="Ldl_recept_b"/>
    <property type="match status" value="5"/>
</dbReference>
<dbReference type="GeneTree" id="ENSGT00940000158287"/>
<proteinExistence type="predicted"/>
<protein>
    <submittedName>
        <fullName evidence="5">Low density lipoprotein receptor-related protein 4</fullName>
    </submittedName>
</protein>
<name>A0A3B5B288_9TELE</name>
<feature type="repeat" description="LDL-receptor class B" evidence="4">
    <location>
        <begin position="152"/>
        <end position="194"/>
    </location>
</feature>
<dbReference type="Gene3D" id="2.120.10.30">
    <property type="entry name" value="TolB, C-terminal domain"/>
    <property type="match status" value="2"/>
</dbReference>
<dbReference type="InterPro" id="IPR050778">
    <property type="entry name" value="Cueball_EGF_LRP_Nidogen"/>
</dbReference>
<accession>A0A3B5B288</accession>
<organism evidence="5">
    <name type="scientific">Stegastes partitus</name>
    <name type="common">bicolor damselfish</name>
    <dbReference type="NCBI Taxonomy" id="144197"/>
    <lineage>
        <taxon>Eukaryota</taxon>
        <taxon>Metazoa</taxon>
        <taxon>Chordata</taxon>
        <taxon>Craniata</taxon>
        <taxon>Vertebrata</taxon>
        <taxon>Euteleostomi</taxon>
        <taxon>Actinopterygii</taxon>
        <taxon>Neopterygii</taxon>
        <taxon>Teleostei</taxon>
        <taxon>Neoteleostei</taxon>
        <taxon>Acanthomorphata</taxon>
        <taxon>Ovalentaria</taxon>
        <taxon>Pomacentridae</taxon>
        <taxon>Stegastes</taxon>
    </lineage>
</organism>
<evidence type="ECO:0000256" key="1">
    <source>
        <dbReference type="ARBA" id="ARBA00004251"/>
    </source>
</evidence>
<dbReference type="GO" id="GO:0005886">
    <property type="term" value="C:plasma membrane"/>
    <property type="evidence" value="ECO:0007669"/>
    <property type="project" value="UniProtKB-SubCell"/>
</dbReference>
<dbReference type="Pfam" id="PF14670">
    <property type="entry name" value="FXa_inhibition"/>
    <property type="match status" value="1"/>
</dbReference>
<dbReference type="Ensembl" id="ENSSPAT00000027307.1">
    <property type="protein sequence ID" value="ENSSPAP00000026866.1"/>
    <property type="gene ID" value="ENSSPAG00000020214.1"/>
</dbReference>
<comment type="subcellular location">
    <subcellularLocation>
        <location evidence="1">Cell membrane</location>
        <topology evidence="1">Single-pass type I membrane protein</topology>
    </subcellularLocation>
</comment>
<reference evidence="5" key="1">
    <citation type="submission" date="2023-09" db="UniProtKB">
        <authorList>
            <consortium name="Ensembl"/>
        </authorList>
    </citation>
    <scope>IDENTIFICATION</scope>
</reference>
<dbReference type="AlphaFoldDB" id="A0A3B5B288"/>
<keyword evidence="3" id="KW-0732">Signal</keyword>
<keyword evidence="2" id="KW-1003">Cell membrane</keyword>
<dbReference type="InterPro" id="IPR011042">
    <property type="entry name" value="6-blade_b-propeller_TolB-like"/>
</dbReference>
<feature type="repeat" description="LDL-receptor class B" evidence="4">
    <location>
        <begin position="108"/>
        <end position="151"/>
    </location>
</feature>
<dbReference type="PANTHER" id="PTHR46513">
    <property type="entry name" value="VITELLOGENIN RECEPTOR-LIKE PROTEIN-RELATED-RELATED"/>
    <property type="match status" value="1"/>
</dbReference>
<feature type="repeat" description="LDL-receptor class B" evidence="4">
    <location>
        <begin position="372"/>
        <end position="414"/>
    </location>
</feature>
<evidence type="ECO:0000313" key="5">
    <source>
        <dbReference type="Ensembl" id="ENSSPAP00000026866.1"/>
    </source>
</evidence>
<dbReference type="SUPFAM" id="SSF63825">
    <property type="entry name" value="YWTD domain"/>
    <property type="match status" value="2"/>
</dbReference>
<dbReference type="PROSITE" id="PS51120">
    <property type="entry name" value="LDLRB"/>
    <property type="match status" value="3"/>
</dbReference>
<dbReference type="PANTHER" id="PTHR46513:SF44">
    <property type="entry name" value="LDL RECEPTOR RELATED PROTEIN 4"/>
    <property type="match status" value="1"/>
</dbReference>
<evidence type="ECO:0000256" key="4">
    <source>
        <dbReference type="PROSITE-ProRule" id="PRU00461"/>
    </source>
</evidence>
<evidence type="ECO:0000256" key="3">
    <source>
        <dbReference type="ARBA" id="ARBA00022729"/>
    </source>
</evidence>
<dbReference type="InterPro" id="IPR000033">
    <property type="entry name" value="LDLR_classB_rpt"/>
</dbReference>
<sequence>RISFDTEDMSDDVIPLADVRNAVALDWDAKDGYIYWTDVTTDSINRALCTGLMLVNSLISHILSSNILFCVSGTDRIEVSNADGSMRTVLIWENLDRPRDIVIDPIGGFMYWTDWGANPKIERAGMDASSRIVIISSNLTWPNGLAIDYETKRLYWADAGMKTIEFGNFDGSDRQVLIGTQLPHPFGLTVHKDKLYWTDWQSKSIQSADKLTGLGRHTLAENLENLMDIHIVSVSLSVVRNPCEVNNGGCSHLCLLAPAPKASSCACPTGINLQTDGKTCTPGMSSFLIFARRTDIRMVSLDIPYFADVVLAVNSSMKNTIAIGVDPKEGLCVFSTLSRACFKRGKSGVLMCVCEEDRLMTTDGLAVDAVGRKIYWTDTGTNRIEVANLDGSMRKVLVWQNLDSPRAIALYHEMG</sequence>
<dbReference type="SMART" id="SM00135">
    <property type="entry name" value="LY"/>
    <property type="match status" value="5"/>
</dbReference>
<evidence type="ECO:0000256" key="2">
    <source>
        <dbReference type="ARBA" id="ARBA00022475"/>
    </source>
</evidence>
<keyword evidence="2" id="KW-0472">Membrane</keyword>